<dbReference type="InterPro" id="IPR040771">
    <property type="entry name" value="TLP1_add_C"/>
</dbReference>
<evidence type="ECO:0000256" key="4">
    <source>
        <dbReference type="SAM" id="MobiDB-lite"/>
    </source>
</evidence>
<dbReference type="SUPFAM" id="SSF53901">
    <property type="entry name" value="Thiolase-like"/>
    <property type="match status" value="1"/>
</dbReference>
<feature type="region of interest" description="Disordered" evidence="4">
    <location>
        <begin position="1"/>
        <end position="31"/>
    </location>
</feature>
<keyword evidence="2" id="KW-0808">Transferase</keyword>
<evidence type="ECO:0000256" key="2">
    <source>
        <dbReference type="ARBA" id="ARBA00022679"/>
    </source>
</evidence>
<evidence type="ECO:0000256" key="3">
    <source>
        <dbReference type="ARBA" id="ARBA00023315"/>
    </source>
</evidence>
<feature type="domain" description="Thiolase-like protein type 1 additional C-terminal" evidence="5">
    <location>
        <begin position="430"/>
        <end position="513"/>
    </location>
</feature>
<dbReference type="Proteomes" id="UP000799428">
    <property type="component" value="Unassembled WGS sequence"/>
</dbReference>
<dbReference type="AlphaFoldDB" id="A0A6G1JYF5"/>
<dbReference type="Gene3D" id="3.40.47.10">
    <property type="match status" value="1"/>
</dbReference>
<dbReference type="InterPro" id="IPR016039">
    <property type="entry name" value="Thiolase-like"/>
</dbReference>
<evidence type="ECO:0000313" key="7">
    <source>
        <dbReference type="Proteomes" id="UP000799428"/>
    </source>
</evidence>
<reference evidence="6" key="1">
    <citation type="journal article" date="2020" name="Stud. Mycol.">
        <title>101 Dothideomycetes genomes: a test case for predicting lifestyles and emergence of pathogens.</title>
        <authorList>
            <person name="Haridas S."/>
            <person name="Albert R."/>
            <person name="Binder M."/>
            <person name="Bloem J."/>
            <person name="Labutti K."/>
            <person name="Salamov A."/>
            <person name="Andreopoulos B."/>
            <person name="Baker S."/>
            <person name="Barry K."/>
            <person name="Bills G."/>
            <person name="Bluhm B."/>
            <person name="Cannon C."/>
            <person name="Castanera R."/>
            <person name="Culley D."/>
            <person name="Daum C."/>
            <person name="Ezra D."/>
            <person name="Gonzalez J."/>
            <person name="Henrissat B."/>
            <person name="Kuo A."/>
            <person name="Liang C."/>
            <person name="Lipzen A."/>
            <person name="Lutzoni F."/>
            <person name="Magnuson J."/>
            <person name="Mondo S."/>
            <person name="Nolan M."/>
            <person name="Ohm R."/>
            <person name="Pangilinan J."/>
            <person name="Park H.-J."/>
            <person name="Ramirez L."/>
            <person name="Alfaro M."/>
            <person name="Sun H."/>
            <person name="Tritt A."/>
            <person name="Yoshinaga Y."/>
            <person name="Zwiers L.-H."/>
            <person name="Turgeon B."/>
            <person name="Goodwin S."/>
            <person name="Spatafora J."/>
            <person name="Crous P."/>
            <person name="Grigoriev I."/>
        </authorList>
    </citation>
    <scope>NUCLEOTIDE SEQUENCE</scope>
    <source>
        <strain evidence="6">CBS 279.74</strain>
    </source>
</reference>
<dbReference type="PANTHER" id="PTHR18919:SF139">
    <property type="entry name" value="THIOLASE-LIKE PROTEIN TYPE 1 ADDITIONAL C-TERMINAL DOMAIN-CONTAINING PROTEIN"/>
    <property type="match status" value="1"/>
</dbReference>
<evidence type="ECO:0000313" key="6">
    <source>
        <dbReference type="EMBL" id="KAF2705373.1"/>
    </source>
</evidence>
<organism evidence="6 7">
    <name type="scientific">Pleomassaria siparia CBS 279.74</name>
    <dbReference type="NCBI Taxonomy" id="1314801"/>
    <lineage>
        <taxon>Eukaryota</taxon>
        <taxon>Fungi</taxon>
        <taxon>Dikarya</taxon>
        <taxon>Ascomycota</taxon>
        <taxon>Pezizomycotina</taxon>
        <taxon>Dothideomycetes</taxon>
        <taxon>Pleosporomycetidae</taxon>
        <taxon>Pleosporales</taxon>
        <taxon>Pleomassariaceae</taxon>
        <taxon>Pleomassaria</taxon>
    </lineage>
</organism>
<keyword evidence="3" id="KW-0012">Acyltransferase</keyword>
<dbReference type="OrthoDB" id="435240at2759"/>
<evidence type="ECO:0000256" key="1">
    <source>
        <dbReference type="ARBA" id="ARBA00010982"/>
    </source>
</evidence>
<dbReference type="GO" id="GO:0016746">
    <property type="term" value="F:acyltransferase activity"/>
    <property type="evidence" value="ECO:0007669"/>
    <property type="project" value="UniProtKB-KW"/>
</dbReference>
<accession>A0A6G1JYF5</accession>
<proteinExistence type="inferred from homology"/>
<protein>
    <recommendedName>
        <fullName evidence="5">Thiolase-like protein type 1 additional C-terminal domain-containing protein</fullName>
    </recommendedName>
</protein>
<evidence type="ECO:0000259" key="5">
    <source>
        <dbReference type="Pfam" id="PF18313"/>
    </source>
</evidence>
<dbReference type="Pfam" id="PF18313">
    <property type="entry name" value="TLP1_add_C"/>
    <property type="match status" value="1"/>
</dbReference>
<comment type="similarity">
    <text evidence="1">Belongs to the thiolase-like superfamily. Thiolase family.</text>
</comment>
<dbReference type="Gene3D" id="2.40.50.840">
    <property type="match status" value="1"/>
</dbReference>
<dbReference type="PANTHER" id="PTHR18919">
    <property type="entry name" value="ACETYL-COA C-ACYLTRANSFERASE"/>
    <property type="match status" value="1"/>
</dbReference>
<sequence length="530" mass="56755">MPPHDHPPETPIIIGVGDIKNRSTSPSSAKEPAQLMHEAILAALLDSQIPNPDKLRASIDSIDVVRTWTWPYPDLPGLLAERLGVVDHGGGKSLLKHGFYSEHGGNQPGKLVDEAARRIAGGRVRVAVVVGGEALASLSSCAAAKKLPPPGWTEPSQAVDSVFTPTGRDLGSNLGAIHGIGAPIHVYPLYEAGFRAHRGQSVKANHEESAKLYAEFSKVAEKQEYAWNYGRHDDEGVIGTVGGRNRMICSPYPLLMNAFNTVNLASACILTSVSFAQSLDIPRSSWIYPLGGAGTSDSSDFWLRPNFYTSPSISRSLDAALKVSHTTKDDIDLFDFYSCFPIVPKMAASHLGLSITASEKPITLLGGLTSFGGAGNNYSMHALTAMTRALREGRGRKGLVLCNGGVMSYQHVVVLSKEPRAEGGYPEGNPLKEHVDDVEVPEIAMDDAEGEAVVETYTVEFARDGSPLRGYVVGRLRGNGKRFLANHGDEATLRQLASSTVEAIGRAGSVRQDASRKGRGLFVFSHAAKL</sequence>
<gene>
    <name evidence="6" type="ORF">K504DRAFT_388115</name>
</gene>
<keyword evidence="7" id="KW-1185">Reference proteome</keyword>
<dbReference type="EMBL" id="MU005779">
    <property type="protein sequence ID" value="KAF2705373.1"/>
    <property type="molecule type" value="Genomic_DNA"/>
</dbReference>
<name>A0A6G1JYF5_9PLEO</name>